<evidence type="ECO:0000313" key="8">
    <source>
        <dbReference type="EMBL" id="GAL24732.1"/>
    </source>
</evidence>
<keyword evidence="3" id="KW-0349">Heme</keyword>
<dbReference type="EC" id="1.11.1.6" evidence="8"/>
<reference evidence="9" key="1">
    <citation type="submission" date="2014-09" db="EMBL/GenBank/DDBJ databases">
        <title>Vibrio variabilis JCM 19239. (C206) whole genome shotgun sequence.</title>
        <authorList>
            <person name="Sawabe T."/>
            <person name="Meirelles P."/>
            <person name="Nakanishi M."/>
            <person name="Sayaka M."/>
            <person name="Hattori M."/>
            <person name="Ohkuma M."/>
        </authorList>
    </citation>
    <scope>NUCLEOTIDE SEQUENCE [LARGE SCALE GENOMIC DNA]</scope>
    <source>
        <strain evidence="9">JCM 19239</strain>
    </source>
</reference>
<feature type="compositionally biased region" description="Polar residues" evidence="7">
    <location>
        <begin position="86"/>
        <end position="97"/>
    </location>
</feature>
<dbReference type="EMBL" id="BBMS01000005">
    <property type="protein sequence ID" value="GAL24732.1"/>
    <property type="molecule type" value="Genomic_DNA"/>
</dbReference>
<evidence type="ECO:0000256" key="1">
    <source>
        <dbReference type="ARBA" id="ARBA00001970"/>
    </source>
</evidence>
<dbReference type="EC" id="1.11.1.7" evidence="8"/>
<feature type="region of interest" description="Disordered" evidence="7">
    <location>
        <begin position="1"/>
        <end position="21"/>
    </location>
</feature>
<dbReference type="PANTHER" id="PTHR30555:SF0">
    <property type="entry name" value="CATALASE-PEROXIDASE"/>
    <property type="match status" value="1"/>
</dbReference>
<comment type="cofactor">
    <cofactor evidence="1">
        <name>heme b</name>
        <dbReference type="ChEBI" id="CHEBI:60344"/>
    </cofactor>
</comment>
<dbReference type="Proteomes" id="UP000029223">
    <property type="component" value="Unassembled WGS sequence"/>
</dbReference>
<evidence type="ECO:0000313" key="9">
    <source>
        <dbReference type="Proteomes" id="UP000029223"/>
    </source>
</evidence>
<dbReference type="PANTHER" id="PTHR30555">
    <property type="entry name" value="HYDROPEROXIDASE I, BIFUNCTIONAL CATALASE-PEROXIDASE"/>
    <property type="match status" value="1"/>
</dbReference>
<dbReference type="InterPro" id="IPR010255">
    <property type="entry name" value="Haem_peroxidase_sf"/>
</dbReference>
<evidence type="ECO:0000256" key="3">
    <source>
        <dbReference type="ARBA" id="ARBA00022617"/>
    </source>
</evidence>
<evidence type="ECO:0000256" key="6">
    <source>
        <dbReference type="ARBA" id="ARBA00023004"/>
    </source>
</evidence>
<keyword evidence="6" id="KW-0408">Iron</keyword>
<protein>
    <submittedName>
        <fullName evidence="8">Catalase</fullName>
        <ecNumber evidence="8">1.11.1.6</ecNumber>
        <ecNumber evidence="8">1.11.1.7</ecNumber>
    </submittedName>
</protein>
<dbReference type="GO" id="GO:0004096">
    <property type="term" value="F:catalase activity"/>
    <property type="evidence" value="ECO:0007669"/>
    <property type="project" value="UniProtKB-EC"/>
</dbReference>
<accession>A0ABQ0J7I9</accession>
<dbReference type="SUPFAM" id="SSF48113">
    <property type="entry name" value="Heme-dependent peroxidases"/>
    <property type="match status" value="1"/>
</dbReference>
<proteinExistence type="predicted"/>
<name>A0ABQ0J7I9_9VIBR</name>
<keyword evidence="5 8" id="KW-0560">Oxidoreductase</keyword>
<comment type="caution">
    <text evidence="8">The sequence shown here is derived from an EMBL/GenBank/DDBJ whole genome shotgun (WGS) entry which is preliminary data.</text>
</comment>
<sequence>MGPKSRYIGEETPDEDLIWQDPLPQATFSTLSDKDIAELKQAILSTDLTVSELVYTAWSSASTYRGSDFRGGANGGRIRLAPQKTGKLTNQNSSTRC</sequence>
<reference evidence="9" key="2">
    <citation type="submission" date="2014-09" db="EMBL/GenBank/DDBJ databases">
        <authorList>
            <consortium name="NBRP consortium"/>
            <person name="Sawabe T."/>
            <person name="Meirelles P."/>
            <person name="Nakanishi M."/>
            <person name="Sayaka M."/>
            <person name="Hattori M."/>
            <person name="Ohkuma M."/>
        </authorList>
    </citation>
    <scope>NUCLEOTIDE SEQUENCE [LARGE SCALE GENOMIC DNA]</scope>
    <source>
        <strain evidence="9">JCM 19239</strain>
    </source>
</reference>
<dbReference type="GO" id="GO:0140825">
    <property type="term" value="F:lactoperoxidase activity"/>
    <property type="evidence" value="ECO:0007669"/>
    <property type="project" value="UniProtKB-EC"/>
</dbReference>
<feature type="region of interest" description="Disordered" evidence="7">
    <location>
        <begin position="72"/>
        <end position="97"/>
    </location>
</feature>
<keyword evidence="9" id="KW-1185">Reference proteome</keyword>
<evidence type="ECO:0000256" key="7">
    <source>
        <dbReference type="SAM" id="MobiDB-lite"/>
    </source>
</evidence>
<dbReference type="InterPro" id="IPR000763">
    <property type="entry name" value="Catalase_peroxidase"/>
</dbReference>
<evidence type="ECO:0000256" key="2">
    <source>
        <dbReference type="ARBA" id="ARBA00022559"/>
    </source>
</evidence>
<keyword evidence="2 8" id="KW-0575">Peroxidase</keyword>
<organism evidence="8 9">
    <name type="scientific">Vibrio variabilis</name>
    <dbReference type="NCBI Taxonomy" id="990271"/>
    <lineage>
        <taxon>Bacteria</taxon>
        <taxon>Pseudomonadati</taxon>
        <taxon>Pseudomonadota</taxon>
        <taxon>Gammaproteobacteria</taxon>
        <taxon>Vibrionales</taxon>
        <taxon>Vibrionaceae</taxon>
        <taxon>Vibrio</taxon>
    </lineage>
</organism>
<dbReference type="Gene3D" id="1.10.520.10">
    <property type="match status" value="1"/>
</dbReference>
<gene>
    <name evidence="8" type="ORF">JCM19239_7332</name>
</gene>
<evidence type="ECO:0000256" key="4">
    <source>
        <dbReference type="ARBA" id="ARBA00022723"/>
    </source>
</evidence>
<keyword evidence="4" id="KW-0479">Metal-binding</keyword>
<evidence type="ECO:0000256" key="5">
    <source>
        <dbReference type="ARBA" id="ARBA00023002"/>
    </source>
</evidence>